<protein>
    <submittedName>
        <fullName evidence="1">Uncharacterized protein</fullName>
    </submittedName>
</protein>
<gene>
    <name evidence="1" type="ORF">HanXRQr2_Chr03g0135651</name>
</gene>
<dbReference type="Proteomes" id="UP000215914">
    <property type="component" value="Unassembled WGS sequence"/>
</dbReference>
<comment type="caution">
    <text evidence="1">The sequence shown here is derived from an EMBL/GenBank/DDBJ whole genome shotgun (WGS) entry which is preliminary data.</text>
</comment>
<dbReference type="AlphaFoldDB" id="A0A9K3NX41"/>
<keyword evidence="2" id="KW-1185">Reference proteome</keyword>
<reference evidence="1" key="2">
    <citation type="submission" date="2020-06" db="EMBL/GenBank/DDBJ databases">
        <title>Helianthus annuus Genome sequencing and assembly Release 2.</title>
        <authorList>
            <person name="Gouzy J."/>
            <person name="Langlade N."/>
            <person name="Munos S."/>
        </authorList>
    </citation>
    <scope>NUCLEOTIDE SEQUENCE</scope>
    <source>
        <tissue evidence="1">Leaves</tissue>
    </source>
</reference>
<proteinExistence type="predicted"/>
<evidence type="ECO:0000313" key="1">
    <source>
        <dbReference type="EMBL" id="KAF5816562.1"/>
    </source>
</evidence>
<organism evidence="1 2">
    <name type="scientific">Helianthus annuus</name>
    <name type="common">Common sunflower</name>
    <dbReference type="NCBI Taxonomy" id="4232"/>
    <lineage>
        <taxon>Eukaryota</taxon>
        <taxon>Viridiplantae</taxon>
        <taxon>Streptophyta</taxon>
        <taxon>Embryophyta</taxon>
        <taxon>Tracheophyta</taxon>
        <taxon>Spermatophyta</taxon>
        <taxon>Magnoliopsida</taxon>
        <taxon>eudicotyledons</taxon>
        <taxon>Gunneridae</taxon>
        <taxon>Pentapetalae</taxon>
        <taxon>asterids</taxon>
        <taxon>campanulids</taxon>
        <taxon>Asterales</taxon>
        <taxon>Asteraceae</taxon>
        <taxon>Asteroideae</taxon>
        <taxon>Heliantheae alliance</taxon>
        <taxon>Heliantheae</taxon>
        <taxon>Helianthus</taxon>
    </lineage>
</organism>
<reference evidence="1" key="1">
    <citation type="journal article" date="2017" name="Nature">
        <title>The sunflower genome provides insights into oil metabolism, flowering and Asterid evolution.</title>
        <authorList>
            <person name="Badouin H."/>
            <person name="Gouzy J."/>
            <person name="Grassa C.J."/>
            <person name="Murat F."/>
            <person name="Staton S.E."/>
            <person name="Cottret L."/>
            <person name="Lelandais-Briere C."/>
            <person name="Owens G.L."/>
            <person name="Carrere S."/>
            <person name="Mayjonade B."/>
            <person name="Legrand L."/>
            <person name="Gill N."/>
            <person name="Kane N.C."/>
            <person name="Bowers J.E."/>
            <person name="Hubner S."/>
            <person name="Bellec A."/>
            <person name="Berard A."/>
            <person name="Berges H."/>
            <person name="Blanchet N."/>
            <person name="Boniface M.C."/>
            <person name="Brunel D."/>
            <person name="Catrice O."/>
            <person name="Chaidir N."/>
            <person name="Claudel C."/>
            <person name="Donnadieu C."/>
            <person name="Faraut T."/>
            <person name="Fievet G."/>
            <person name="Helmstetter N."/>
            <person name="King M."/>
            <person name="Knapp S.J."/>
            <person name="Lai Z."/>
            <person name="Le Paslier M.C."/>
            <person name="Lippi Y."/>
            <person name="Lorenzon L."/>
            <person name="Mandel J.R."/>
            <person name="Marage G."/>
            <person name="Marchand G."/>
            <person name="Marquand E."/>
            <person name="Bret-Mestries E."/>
            <person name="Morien E."/>
            <person name="Nambeesan S."/>
            <person name="Nguyen T."/>
            <person name="Pegot-Espagnet P."/>
            <person name="Pouilly N."/>
            <person name="Raftis F."/>
            <person name="Sallet E."/>
            <person name="Schiex T."/>
            <person name="Thomas J."/>
            <person name="Vandecasteele C."/>
            <person name="Vares D."/>
            <person name="Vear F."/>
            <person name="Vautrin S."/>
            <person name="Crespi M."/>
            <person name="Mangin B."/>
            <person name="Burke J.M."/>
            <person name="Salse J."/>
            <person name="Munos S."/>
            <person name="Vincourt P."/>
            <person name="Rieseberg L.H."/>
            <person name="Langlade N.B."/>
        </authorList>
    </citation>
    <scope>NUCLEOTIDE SEQUENCE</scope>
    <source>
        <tissue evidence="1">Leaves</tissue>
    </source>
</reference>
<evidence type="ECO:0000313" key="2">
    <source>
        <dbReference type="Proteomes" id="UP000215914"/>
    </source>
</evidence>
<dbReference type="Gramene" id="mRNA:HanXRQr2_Chr03g0135651">
    <property type="protein sequence ID" value="CDS:HanXRQr2_Chr03g0135651.1"/>
    <property type="gene ID" value="HanXRQr2_Chr03g0135651"/>
</dbReference>
<accession>A0A9K3NX41</accession>
<name>A0A9K3NX41_HELAN</name>
<sequence length="94" mass="10969">MYFVFGLVFCPWPFMARFEFRFLFMFFSCNSDDHSSILAIITFHFEFPAFWVEFGGLGKIITGIHRINVINPSLSFHMLHQCASGICDGLIYRN</sequence>
<dbReference type="EMBL" id="MNCJ02000318">
    <property type="protein sequence ID" value="KAF5816562.1"/>
    <property type="molecule type" value="Genomic_DNA"/>
</dbReference>